<dbReference type="SUPFAM" id="SSF52490">
    <property type="entry name" value="Tubulin nucleotide-binding domain-like"/>
    <property type="match status" value="1"/>
</dbReference>
<dbReference type="PANTHER" id="PTHR11588">
    <property type="entry name" value="TUBULIN"/>
    <property type="match status" value="1"/>
</dbReference>
<dbReference type="Pfam" id="PF00091">
    <property type="entry name" value="Tubulin"/>
    <property type="match status" value="1"/>
</dbReference>
<evidence type="ECO:0000256" key="12">
    <source>
        <dbReference type="ARBA" id="ARBA00023242"/>
    </source>
</evidence>
<dbReference type="InterPro" id="IPR002967">
    <property type="entry name" value="Delta_tubulin"/>
</dbReference>
<dbReference type="Proteomes" id="UP000694580">
    <property type="component" value="Chromosome 7"/>
</dbReference>
<reference evidence="18" key="3">
    <citation type="submission" date="2025-09" db="UniProtKB">
        <authorList>
            <consortium name="Ensembl"/>
        </authorList>
    </citation>
    <scope>IDENTIFICATION</scope>
</reference>
<dbReference type="PRINTS" id="PR01224">
    <property type="entry name" value="DELTATUBULIN"/>
</dbReference>
<dbReference type="PRINTS" id="PR01161">
    <property type="entry name" value="TUBULIN"/>
</dbReference>
<evidence type="ECO:0000256" key="6">
    <source>
        <dbReference type="ARBA" id="ARBA00022490"/>
    </source>
</evidence>
<dbReference type="InterPro" id="IPR036525">
    <property type="entry name" value="Tubulin/FtsZ_GTPase_sf"/>
</dbReference>
<keyword evidence="8 16" id="KW-0547">Nucleotide-binding</keyword>
<dbReference type="InterPro" id="IPR008280">
    <property type="entry name" value="Tub_FtsZ_C"/>
</dbReference>
<dbReference type="InterPro" id="IPR000217">
    <property type="entry name" value="Tubulin"/>
</dbReference>
<reference evidence="18" key="2">
    <citation type="submission" date="2025-08" db="UniProtKB">
        <authorList>
            <consortium name="Ensembl"/>
        </authorList>
    </citation>
    <scope>IDENTIFICATION</scope>
</reference>
<dbReference type="GO" id="GO:0005929">
    <property type="term" value="C:cilium"/>
    <property type="evidence" value="ECO:0007669"/>
    <property type="project" value="UniProtKB-SubCell"/>
</dbReference>
<dbReference type="GO" id="GO:0005525">
    <property type="term" value="F:GTP binding"/>
    <property type="evidence" value="ECO:0007669"/>
    <property type="project" value="UniProtKB-UniRule"/>
</dbReference>
<evidence type="ECO:0000256" key="7">
    <source>
        <dbReference type="ARBA" id="ARBA00022701"/>
    </source>
</evidence>
<evidence type="ECO:0000313" key="19">
    <source>
        <dbReference type="Proteomes" id="UP000694580"/>
    </source>
</evidence>
<evidence type="ECO:0000256" key="5">
    <source>
        <dbReference type="ARBA" id="ARBA00014184"/>
    </source>
</evidence>
<dbReference type="SMART" id="SM00864">
    <property type="entry name" value="Tubulin"/>
    <property type="match status" value="1"/>
</dbReference>
<feature type="domain" description="Tubulin/FtsZ GTPase" evidence="17">
    <location>
        <begin position="33"/>
        <end position="238"/>
    </location>
</feature>
<dbReference type="InterPro" id="IPR017975">
    <property type="entry name" value="Tubulin_CS"/>
</dbReference>
<comment type="similarity">
    <text evidence="4 16">Belongs to the tubulin family.</text>
</comment>
<dbReference type="RefSeq" id="XP_028841553.1">
    <property type="nucleotide sequence ID" value="XM_028985720.1"/>
</dbReference>
<protein>
    <recommendedName>
        <fullName evidence="5">Tubulin delta chain</fullName>
    </recommendedName>
    <alternativeName>
        <fullName evidence="14">Delta-tubulin</fullName>
    </alternativeName>
</protein>
<evidence type="ECO:0000256" key="8">
    <source>
        <dbReference type="ARBA" id="ARBA00022741"/>
    </source>
</evidence>
<dbReference type="Gene3D" id="1.10.287.600">
    <property type="entry name" value="Helix hairpin bin"/>
    <property type="match status" value="1"/>
</dbReference>
<evidence type="ECO:0000256" key="14">
    <source>
        <dbReference type="ARBA" id="ARBA00030594"/>
    </source>
</evidence>
<sequence length="421" mass="45533">MSAVILQVGQCGNQLGLDWCELLTKSCAKKDGNCSPFGTREGRLALVCVDSEPKVLNRARQLVRSEKLLESNVVQGKGGRGGNWAYGYHGNSGEESNGLLQQAMEALRKEAERRSYYGGTVLLHSLSGGTGSGLGSRLCEEIRAEFPAGHILTASVVPHRSGESPLQHYNSLLGLAALHRSADGMLLFHNDQSLSSSGVPAPGRSGFCNGLPQGSLSPMNVHIASCMAGLLLPVRSLTPSSGLSLGAEPWELIRSLCPMPAAKLLHTTQACSSEKLTWDRLASITLQAVPKLSPAGKPYSSRAVLAVARGDGENSFIVSNVLPKLKRGHRCVPWNPFPIDCWTDPCNEMNASCNSQLLTVCSNHSSVSSLLSHVVQRCQEMIGAQAYLHWYQRYGVEVQDFRQSMDTLLNVIEEYETQMQT</sequence>
<evidence type="ECO:0000259" key="17">
    <source>
        <dbReference type="SMART" id="SM00864"/>
    </source>
</evidence>
<reference evidence="18 19" key="1">
    <citation type="submission" date="2020-06" db="EMBL/GenBank/DDBJ databases">
        <authorList>
            <consortium name="Wellcome Sanger Institute Data Sharing"/>
        </authorList>
    </citation>
    <scope>NUCLEOTIDE SEQUENCE [LARGE SCALE GENOMIC DNA]</scope>
</reference>
<accession>A0AAY4CSD0</accession>
<keyword evidence="19" id="KW-1185">Reference proteome</keyword>
<dbReference type="PROSITE" id="PS00227">
    <property type="entry name" value="TUBULIN"/>
    <property type="match status" value="1"/>
</dbReference>
<evidence type="ECO:0000256" key="16">
    <source>
        <dbReference type="RuleBase" id="RU000352"/>
    </source>
</evidence>
<evidence type="ECO:0000256" key="1">
    <source>
        <dbReference type="ARBA" id="ARBA00004114"/>
    </source>
</evidence>
<organism evidence="18 19">
    <name type="scientific">Denticeps clupeoides</name>
    <name type="common">denticle herring</name>
    <dbReference type="NCBI Taxonomy" id="299321"/>
    <lineage>
        <taxon>Eukaryota</taxon>
        <taxon>Metazoa</taxon>
        <taxon>Chordata</taxon>
        <taxon>Craniata</taxon>
        <taxon>Vertebrata</taxon>
        <taxon>Euteleostomi</taxon>
        <taxon>Actinopterygii</taxon>
        <taxon>Neopterygii</taxon>
        <taxon>Teleostei</taxon>
        <taxon>Clupei</taxon>
        <taxon>Clupeiformes</taxon>
        <taxon>Denticipitoidei</taxon>
        <taxon>Denticipitidae</taxon>
        <taxon>Denticeps</taxon>
    </lineage>
</organism>
<dbReference type="SUPFAM" id="SSF55307">
    <property type="entry name" value="Tubulin C-terminal domain-like"/>
    <property type="match status" value="1"/>
</dbReference>
<evidence type="ECO:0000256" key="3">
    <source>
        <dbReference type="ARBA" id="ARBA00004138"/>
    </source>
</evidence>
<keyword evidence="6" id="KW-0963">Cytoplasm</keyword>
<dbReference type="GO" id="GO:0005200">
    <property type="term" value="F:structural constituent of cytoskeleton"/>
    <property type="evidence" value="ECO:0007669"/>
    <property type="project" value="InterPro"/>
</dbReference>
<keyword evidence="9" id="KW-0970">Cilium biogenesis/degradation</keyword>
<proteinExistence type="inferred from homology"/>
<evidence type="ECO:0000256" key="4">
    <source>
        <dbReference type="ARBA" id="ARBA00009636"/>
    </source>
</evidence>
<keyword evidence="10 16" id="KW-0342">GTP-binding</keyword>
<keyword evidence="13" id="KW-0966">Cell projection</keyword>
<evidence type="ECO:0000256" key="2">
    <source>
        <dbReference type="ARBA" id="ARBA00004123"/>
    </source>
</evidence>
<evidence type="ECO:0000256" key="10">
    <source>
        <dbReference type="ARBA" id="ARBA00023134"/>
    </source>
</evidence>
<keyword evidence="11" id="KW-0206">Cytoskeleton</keyword>
<comment type="subcellular location">
    <subcellularLocation>
        <location evidence="3">Cell projection</location>
        <location evidence="3">Cilium</location>
    </subcellularLocation>
    <subcellularLocation>
        <location evidence="1">Cytoplasm</location>
        <location evidence="1">Cytoskeleton</location>
        <location evidence="1">Microtubule organizing center</location>
        <location evidence="1">Centrosome</location>
        <location evidence="1">Centriole</location>
    </subcellularLocation>
    <subcellularLocation>
        <location evidence="2">Nucleus</location>
    </subcellularLocation>
</comment>
<dbReference type="RefSeq" id="XP_028841555.1">
    <property type="nucleotide sequence ID" value="XM_028985722.1"/>
</dbReference>
<name>A0AAY4CSD0_9TELE</name>
<dbReference type="GO" id="GO:0030030">
    <property type="term" value="P:cell projection organization"/>
    <property type="evidence" value="ECO:0007669"/>
    <property type="project" value="UniProtKB-KW"/>
</dbReference>
<dbReference type="GO" id="GO:0007017">
    <property type="term" value="P:microtubule-based process"/>
    <property type="evidence" value="ECO:0007669"/>
    <property type="project" value="InterPro"/>
</dbReference>
<dbReference type="Ensembl" id="ENSDCDT00010045365.1">
    <property type="protein sequence ID" value="ENSDCDP00010036028.1"/>
    <property type="gene ID" value="ENSDCDG00010023636.1"/>
</dbReference>
<dbReference type="GeneTree" id="ENSGT00940000166800"/>
<dbReference type="Gene3D" id="3.40.50.1440">
    <property type="entry name" value="Tubulin/FtsZ, GTPase domain"/>
    <property type="match status" value="1"/>
</dbReference>
<gene>
    <name evidence="18" type="primary">LOC114793641</name>
</gene>
<evidence type="ECO:0000256" key="11">
    <source>
        <dbReference type="ARBA" id="ARBA00023212"/>
    </source>
</evidence>
<comment type="function">
    <text evidence="15">Acts as a positive regulator of hedgehog signaling and regulates ciliary function.</text>
</comment>
<evidence type="ECO:0000256" key="13">
    <source>
        <dbReference type="ARBA" id="ARBA00023273"/>
    </source>
</evidence>
<dbReference type="InterPro" id="IPR023123">
    <property type="entry name" value="Tubulin_C"/>
</dbReference>
<dbReference type="GeneID" id="114793641"/>
<dbReference type="GO" id="GO:0005634">
    <property type="term" value="C:nucleus"/>
    <property type="evidence" value="ECO:0007669"/>
    <property type="project" value="UniProtKB-SubCell"/>
</dbReference>
<dbReference type="GO" id="GO:0005814">
    <property type="term" value="C:centriole"/>
    <property type="evidence" value="ECO:0007669"/>
    <property type="project" value="UniProtKB-SubCell"/>
</dbReference>
<dbReference type="GO" id="GO:0005874">
    <property type="term" value="C:microtubule"/>
    <property type="evidence" value="ECO:0007669"/>
    <property type="project" value="UniProtKB-KW"/>
</dbReference>
<keyword evidence="12" id="KW-0539">Nucleus</keyword>
<evidence type="ECO:0000313" key="18">
    <source>
        <dbReference type="Ensembl" id="ENSDCDP00010036028.1"/>
    </source>
</evidence>
<evidence type="ECO:0000256" key="9">
    <source>
        <dbReference type="ARBA" id="ARBA00022794"/>
    </source>
</evidence>
<keyword evidence="7 16" id="KW-0493">Microtubule</keyword>
<evidence type="ECO:0000256" key="15">
    <source>
        <dbReference type="ARBA" id="ARBA00046149"/>
    </source>
</evidence>
<dbReference type="InterPro" id="IPR003008">
    <property type="entry name" value="Tubulin_FtsZ_GTPase"/>
</dbReference>
<dbReference type="AlphaFoldDB" id="A0AAY4CSD0"/>